<evidence type="ECO:0000256" key="4">
    <source>
        <dbReference type="ARBA" id="ARBA00022527"/>
    </source>
</evidence>
<accession>A0A7D9JD47</accession>
<dbReference type="Pfam" id="PF00069">
    <property type="entry name" value="Pkinase"/>
    <property type="match status" value="1"/>
</dbReference>
<dbReference type="SUPFAM" id="SSF56112">
    <property type="entry name" value="Protein kinase-like (PK-like)"/>
    <property type="match status" value="1"/>
</dbReference>
<comment type="similarity">
    <text evidence="12">Belongs to the protein kinase superfamily.</text>
</comment>
<evidence type="ECO:0000256" key="3">
    <source>
        <dbReference type="ARBA" id="ARBA00016885"/>
    </source>
</evidence>
<keyword evidence="6 12" id="KW-0547">Nucleotide-binding</keyword>
<keyword evidence="16" id="KW-1185">Reference proteome</keyword>
<comment type="catalytic activity">
    <reaction evidence="10">
        <text>L-threonyl-[protein] + ATP = O-phospho-L-threonyl-[protein] + ADP + H(+)</text>
        <dbReference type="Rhea" id="RHEA:46608"/>
        <dbReference type="Rhea" id="RHEA-COMP:11060"/>
        <dbReference type="Rhea" id="RHEA-COMP:11605"/>
        <dbReference type="ChEBI" id="CHEBI:15378"/>
        <dbReference type="ChEBI" id="CHEBI:30013"/>
        <dbReference type="ChEBI" id="CHEBI:30616"/>
        <dbReference type="ChEBI" id="CHEBI:61977"/>
        <dbReference type="ChEBI" id="CHEBI:456216"/>
        <dbReference type="EC" id="2.7.11.1"/>
    </reaction>
</comment>
<evidence type="ECO:0000256" key="11">
    <source>
        <dbReference type="ARBA" id="ARBA00048679"/>
    </source>
</evidence>
<dbReference type="InterPro" id="IPR011009">
    <property type="entry name" value="Kinase-like_dom_sf"/>
</dbReference>
<dbReference type="GO" id="GO:0004674">
    <property type="term" value="F:protein serine/threonine kinase activity"/>
    <property type="evidence" value="ECO:0007669"/>
    <property type="project" value="UniProtKB-KW"/>
</dbReference>
<feature type="compositionally biased region" description="Polar residues" evidence="13">
    <location>
        <begin position="60"/>
        <end position="71"/>
    </location>
</feature>
<feature type="compositionally biased region" description="Basic residues" evidence="13">
    <location>
        <begin position="1"/>
        <end position="19"/>
    </location>
</feature>
<comment type="catalytic activity">
    <reaction evidence="11">
        <text>L-seryl-[protein] + ATP = O-phospho-L-seryl-[protein] + ADP + H(+)</text>
        <dbReference type="Rhea" id="RHEA:17989"/>
        <dbReference type="Rhea" id="RHEA-COMP:9863"/>
        <dbReference type="Rhea" id="RHEA-COMP:11604"/>
        <dbReference type="ChEBI" id="CHEBI:15378"/>
        <dbReference type="ChEBI" id="CHEBI:29999"/>
        <dbReference type="ChEBI" id="CHEBI:30616"/>
        <dbReference type="ChEBI" id="CHEBI:83421"/>
        <dbReference type="ChEBI" id="CHEBI:456216"/>
        <dbReference type="EC" id="2.7.11.1"/>
    </reaction>
</comment>
<dbReference type="PROSITE" id="PS00108">
    <property type="entry name" value="PROTEIN_KINASE_ST"/>
    <property type="match status" value="1"/>
</dbReference>
<evidence type="ECO:0000256" key="2">
    <source>
        <dbReference type="ARBA" id="ARBA00012513"/>
    </source>
</evidence>
<dbReference type="AlphaFoldDB" id="A0A7D9JD47"/>
<proteinExistence type="inferred from homology"/>
<protein>
    <recommendedName>
        <fullName evidence="3">Serine/threonine-protein kinase 1</fullName>
        <ecNumber evidence="2">2.7.11.1</ecNumber>
    </recommendedName>
</protein>
<dbReference type="InterPro" id="IPR051138">
    <property type="entry name" value="PIM_Ser/Thr_kinase"/>
</dbReference>
<feature type="non-terminal residue" evidence="15">
    <location>
        <position position="1"/>
    </location>
</feature>
<evidence type="ECO:0000256" key="10">
    <source>
        <dbReference type="ARBA" id="ARBA00047899"/>
    </source>
</evidence>
<sequence>CLEKRVRKRKTRRGKKKTSKPLIKVSSDPTHDQQHLTKSVNIHGKHNQSSSGNVGRCGNYSYTHSQNSSTEIDNHDSNIDKTFTVRDARVVPLANHCTTSEVTGHHNVDFTEDSALLDDTDQNRTANTTGIRSCHHSEDLFVLVKKENGVAYAVCKGEDRILGRGGFGIVYKGFKLEGTTQIPVAIKVVEKSSIDCFVEDDELGFVPEEVAMLNKIKGHPNAIQLIDCVSIYDFVAIIMERPVSCKDLFDILAQQTSVMSEIQARKIIKELSSVLLAMEKKGIVHRDIKSENILVDLDNEEVKLIDFGLATTCTPGKTIKKFCGTRENTPPEYILNGEYEGPKEAVWTSGLLLYYLVCGDEPFCNFLETTMKPLRVPSFLSSDLKDLLLGMLKKNPSRRLTMEQVCHHPWMTTQTNYFYFPFGY</sequence>
<dbReference type="OrthoDB" id="10252171at2759"/>
<feature type="region of interest" description="Disordered" evidence="13">
    <location>
        <begin position="1"/>
        <end position="75"/>
    </location>
</feature>
<dbReference type="EMBL" id="CACRXK020014758">
    <property type="protein sequence ID" value="CAB4027365.1"/>
    <property type="molecule type" value="Genomic_DNA"/>
</dbReference>
<feature type="domain" description="Protein kinase" evidence="14">
    <location>
        <begin position="156"/>
        <end position="411"/>
    </location>
</feature>
<keyword evidence="5" id="KW-0808">Transferase</keyword>
<dbReference type="PANTHER" id="PTHR22984:SF25">
    <property type="entry name" value="PROTEIN KINASE DOMAIN-CONTAINING PROTEIN"/>
    <property type="match status" value="1"/>
</dbReference>
<evidence type="ECO:0000256" key="13">
    <source>
        <dbReference type="SAM" id="MobiDB-lite"/>
    </source>
</evidence>
<evidence type="ECO:0000256" key="6">
    <source>
        <dbReference type="ARBA" id="ARBA00022741"/>
    </source>
</evidence>
<organism evidence="15 16">
    <name type="scientific">Paramuricea clavata</name>
    <name type="common">Red gorgonian</name>
    <name type="synonym">Violescent sea-whip</name>
    <dbReference type="NCBI Taxonomy" id="317549"/>
    <lineage>
        <taxon>Eukaryota</taxon>
        <taxon>Metazoa</taxon>
        <taxon>Cnidaria</taxon>
        <taxon>Anthozoa</taxon>
        <taxon>Octocorallia</taxon>
        <taxon>Malacalcyonacea</taxon>
        <taxon>Plexauridae</taxon>
        <taxon>Paramuricea</taxon>
    </lineage>
</organism>
<dbReference type="PROSITE" id="PS00107">
    <property type="entry name" value="PROTEIN_KINASE_ATP"/>
    <property type="match status" value="1"/>
</dbReference>
<dbReference type="GO" id="GO:0005524">
    <property type="term" value="F:ATP binding"/>
    <property type="evidence" value="ECO:0007669"/>
    <property type="project" value="UniProtKB-UniRule"/>
</dbReference>
<reference evidence="15" key="1">
    <citation type="submission" date="2020-04" db="EMBL/GenBank/DDBJ databases">
        <authorList>
            <person name="Alioto T."/>
            <person name="Alioto T."/>
            <person name="Gomez Garrido J."/>
        </authorList>
    </citation>
    <scope>NUCLEOTIDE SEQUENCE</scope>
    <source>
        <strain evidence="15">A484AB</strain>
    </source>
</reference>
<dbReference type="GO" id="GO:0030430">
    <property type="term" value="C:host cell cytoplasm"/>
    <property type="evidence" value="ECO:0007669"/>
    <property type="project" value="UniProtKB-SubCell"/>
</dbReference>
<dbReference type="InterPro" id="IPR008271">
    <property type="entry name" value="Ser/Thr_kinase_AS"/>
</dbReference>
<evidence type="ECO:0000256" key="9">
    <source>
        <dbReference type="ARBA" id="ARBA00023200"/>
    </source>
</evidence>
<evidence type="ECO:0000313" key="16">
    <source>
        <dbReference type="Proteomes" id="UP001152795"/>
    </source>
</evidence>
<dbReference type="Gene3D" id="3.30.200.20">
    <property type="entry name" value="Phosphorylase Kinase, domain 1"/>
    <property type="match status" value="1"/>
</dbReference>
<evidence type="ECO:0000259" key="14">
    <source>
        <dbReference type="PROSITE" id="PS50011"/>
    </source>
</evidence>
<keyword evidence="8 12" id="KW-0067">ATP-binding</keyword>
<dbReference type="GO" id="GO:0005737">
    <property type="term" value="C:cytoplasm"/>
    <property type="evidence" value="ECO:0007669"/>
    <property type="project" value="TreeGrafter"/>
</dbReference>
<dbReference type="Proteomes" id="UP001152795">
    <property type="component" value="Unassembled WGS sequence"/>
</dbReference>
<evidence type="ECO:0000256" key="1">
    <source>
        <dbReference type="ARBA" id="ARBA00004192"/>
    </source>
</evidence>
<comment type="caution">
    <text evidence="15">The sequence shown here is derived from an EMBL/GenBank/DDBJ whole genome shotgun (WGS) entry which is preliminary data.</text>
</comment>
<dbReference type="PROSITE" id="PS50011">
    <property type="entry name" value="PROTEIN_KINASE_DOM"/>
    <property type="match status" value="1"/>
</dbReference>
<name>A0A7D9JD47_PARCT</name>
<dbReference type="InterPro" id="IPR017441">
    <property type="entry name" value="Protein_kinase_ATP_BS"/>
</dbReference>
<dbReference type="EC" id="2.7.11.1" evidence="2"/>
<dbReference type="InterPro" id="IPR000719">
    <property type="entry name" value="Prot_kinase_dom"/>
</dbReference>
<evidence type="ECO:0000256" key="8">
    <source>
        <dbReference type="ARBA" id="ARBA00022840"/>
    </source>
</evidence>
<keyword evidence="7 15" id="KW-0418">Kinase</keyword>
<keyword evidence="4 12" id="KW-0723">Serine/threonine-protein kinase</keyword>
<evidence type="ECO:0000256" key="7">
    <source>
        <dbReference type="ARBA" id="ARBA00022777"/>
    </source>
</evidence>
<keyword evidence="9" id="KW-1035">Host cytoplasm</keyword>
<dbReference type="PANTHER" id="PTHR22984">
    <property type="entry name" value="SERINE/THREONINE-PROTEIN KINASE PIM"/>
    <property type="match status" value="1"/>
</dbReference>
<evidence type="ECO:0000256" key="5">
    <source>
        <dbReference type="ARBA" id="ARBA00022679"/>
    </source>
</evidence>
<evidence type="ECO:0000256" key="12">
    <source>
        <dbReference type="RuleBase" id="RU000304"/>
    </source>
</evidence>
<dbReference type="Gene3D" id="1.10.510.10">
    <property type="entry name" value="Transferase(Phosphotransferase) domain 1"/>
    <property type="match status" value="1"/>
</dbReference>
<comment type="subcellular location">
    <subcellularLocation>
        <location evidence="1">Host cytoplasm</location>
    </subcellularLocation>
</comment>
<gene>
    <name evidence="15" type="ORF">PACLA_8A064567</name>
</gene>
<evidence type="ECO:0000313" key="15">
    <source>
        <dbReference type="EMBL" id="CAB4027365.1"/>
    </source>
</evidence>
<dbReference type="SMART" id="SM00220">
    <property type="entry name" value="S_TKc"/>
    <property type="match status" value="1"/>
</dbReference>